<comment type="caution">
    <text evidence="4">The sequence shown here is derived from an EMBL/GenBank/DDBJ whole genome shotgun (WGS) entry which is preliminary data.</text>
</comment>
<dbReference type="OrthoDB" id="5370059at2759"/>
<dbReference type="PANTHER" id="PTHR22870">
    <property type="entry name" value="REGULATOR OF CHROMOSOME CONDENSATION"/>
    <property type="match status" value="1"/>
</dbReference>
<dbReference type="Gene3D" id="2.130.10.30">
    <property type="entry name" value="Regulator of chromosome condensation 1/beta-lactamase-inhibitor protein II"/>
    <property type="match status" value="3"/>
</dbReference>
<feature type="region of interest" description="Disordered" evidence="3">
    <location>
        <begin position="14"/>
        <end position="44"/>
    </location>
</feature>
<reference evidence="4" key="1">
    <citation type="journal article" date="2020" name="Fungal Divers.">
        <title>Resolving the Mortierellaceae phylogeny through synthesis of multi-gene phylogenetics and phylogenomics.</title>
        <authorList>
            <person name="Vandepol N."/>
            <person name="Liber J."/>
            <person name="Desiro A."/>
            <person name="Na H."/>
            <person name="Kennedy M."/>
            <person name="Barry K."/>
            <person name="Grigoriev I.V."/>
            <person name="Miller A.N."/>
            <person name="O'Donnell K."/>
            <person name="Stajich J.E."/>
            <person name="Bonito G."/>
        </authorList>
    </citation>
    <scope>NUCLEOTIDE SEQUENCE</scope>
    <source>
        <strain evidence="4">KOD1015</strain>
    </source>
</reference>
<dbReference type="Pfam" id="PF00415">
    <property type="entry name" value="RCC1"/>
    <property type="match status" value="2"/>
</dbReference>
<proteinExistence type="predicted"/>
<feature type="repeat" description="RCC1" evidence="2">
    <location>
        <begin position="1"/>
        <end position="66"/>
    </location>
</feature>
<organism evidence="4 5">
    <name type="scientific">Lunasporangiospora selenospora</name>
    <dbReference type="NCBI Taxonomy" id="979761"/>
    <lineage>
        <taxon>Eukaryota</taxon>
        <taxon>Fungi</taxon>
        <taxon>Fungi incertae sedis</taxon>
        <taxon>Mucoromycota</taxon>
        <taxon>Mortierellomycotina</taxon>
        <taxon>Mortierellomycetes</taxon>
        <taxon>Mortierellales</taxon>
        <taxon>Mortierellaceae</taxon>
        <taxon>Lunasporangiospora</taxon>
    </lineage>
</organism>
<dbReference type="Pfam" id="PF13540">
    <property type="entry name" value="RCC1_2"/>
    <property type="match status" value="2"/>
</dbReference>
<keyword evidence="1" id="KW-0677">Repeat</keyword>
<feature type="repeat" description="RCC1" evidence="2">
    <location>
        <begin position="143"/>
        <end position="206"/>
    </location>
</feature>
<evidence type="ECO:0000256" key="2">
    <source>
        <dbReference type="PROSITE-ProRule" id="PRU00235"/>
    </source>
</evidence>
<dbReference type="PANTHER" id="PTHR22870:SF360">
    <property type="entry name" value="ULTRAVIOLET-B RECEPTOR UVR8"/>
    <property type="match status" value="1"/>
</dbReference>
<sequence>MRLYAFGSNGNGQLGIGSDEDTSTPQSVLNLPSNVSSSSKDAAQRYHHHHHVFAAGGNHTAIITAQDRQLLMTGSNKDCETLLQKPSQEFRALDSSLPHDLLNTRWRSVACGWAFTIAVTETADNNSTARTELPTQSPPKPINHVFAWGSGAFGELGLGKATTKTGPRAIAIQTGALDPSTWNSIDQLEVIKVAAGLRHVLMLVKEKVVRSENAHEQEQEQEQNSSQYLSGQTSRTILLGWGNNRQGQLGVLERPGHQDGKQLPWTEKELRGKFTEPTRLRIHHCADPTTKMQSKRQLPEIVDMACGQHHSLILFSDGTVYASGLNKYSQLGPSFSDLETATATTSTDKEKKARQGFRIGFERIVGLPPVDTISCGWNHNAAMNMKLDPTTIYLWGRDDHGQLGGGLALQMVNAGGKSIPTGIVQVRLGHSSSNSDQNNEQDSSNKEVVSFSCGSEHMLAMTRSGDCYAWGWNEHGNCGDGAEETVDVNMVESEPDLKDVHQPRKVKLPLETLSAVGSDSKSGRVMGGYGSSWAWC</sequence>
<accession>A0A9P6FW28</accession>
<gene>
    <name evidence="4" type="ORF">BGW38_000190</name>
</gene>
<dbReference type="InterPro" id="IPR009091">
    <property type="entry name" value="RCC1/BLIP-II"/>
</dbReference>
<dbReference type="AlphaFoldDB" id="A0A9P6FW28"/>
<dbReference type="EMBL" id="JAABOA010001045">
    <property type="protein sequence ID" value="KAF9582454.1"/>
    <property type="molecule type" value="Genomic_DNA"/>
</dbReference>
<feature type="repeat" description="RCC1" evidence="2">
    <location>
        <begin position="390"/>
        <end position="464"/>
    </location>
</feature>
<evidence type="ECO:0000256" key="3">
    <source>
        <dbReference type="SAM" id="MobiDB-lite"/>
    </source>
</evidence>
<dbReference type="InterPro" id="IPR000408">
    <property type="entry name" value="Reg_chr_condens"/>
</dbReference>
<feature type="repeat" description="RCC1" evidence="2">
    <location>
        <begin position="236"/>
        <end position="317"/>
    </location>
</feature>
<feature type="compositionally biased region" description="Low complexity" evidence="3">
    <location>
        <begin position="27"/>
        <end position="39"/>
    </location>
</feature>
<evidence type="ECO:0000313" key="4">
    <source>
        <dbReference type="EMBL" id="KAF9582454.1"/>
    </source>
</evidence>
<dbReference type="Proteomes" id="UP000780801">
    <property type="component" value="Unassembled WGS sequence"/>
</dbReference>
<dbReference type="InterPro" id="IPR051210">
    <property type="entry name" value="Ub_ligase/GEF_domain"/>
</dbReference>
<keyword evidence="5" id="KW-1185">Reference proteome</keyword>
<dbReference type="SUPFAM" id="SSF50985">
    <property type="entry name" value="RCC1/BLIP-II"/>
    <property type="match status" value="1"/>
</dbReference>
<dbReference type="PRINTS" id="PR00633">
    <property type="entry name" value="RCCNDNSATION"/>
</dbReference>
<name>A0A9P6FW28_9FUNG</name>
<evidence type="ECO:0000313" key="5">
    <source>
        <dbReference type="Proteomes" id="UP000780801"/>
    </source>
</evidence>
<evidence type="ECO:0000256" key="1">
    <source>
        <dbReference type="ARBA" id="ARBA00022737"/>
    </source>
</evidence>
<dbReference type="PROSITE" id="PS50012">
    <property type="entry name" value="RCC1_3"/>
    <property type="match status" value="4"/>
</dbReference>
<protein>
    <submittedName>
        <fullName evidence="4">Uncharacterized protein</fullName>
    </submittedName>
</protein>